<evidence type="ECO:0000313" key="6">
    <source>
        <dbReference type="Proteomes" id="UP000500791"/>
    </source>
</evidence>
<keyword evidence="1" id="KW-0813">Transport</keyword>
<dbReference type="InterPro" id="IPR027417">
    <property type="entry name" value="P-loop_NTPase"/>
</dbReference>
<dbReference type="PROSITE" id="PS00211">
    <property type="entry name" value="ABC_TRANSPORTER_1"/>
    <property type="match status" value="1"/>
</dbReference>
<dbReference type="PANTHER" id="PTHR45772">
    <property type="entry name" value="CONSERVED COMPONENT OF ABC TRANSPORTER FOR NATURAL AMINO ACIDS-RELATED"/>
    <property type="match status" value="1"/>
</dbReference>
<dbReference type="GO" id="GO:0005524">
    <property type="term" value="F:ATP binding"/>
    <property type="evidence" value="ECO:0007669"/>
    <property type="project" value="UniProtKB-KW"/>
</dbReference>
<name>A0A6G7VL58_9RHOB</name>
<dbReference type="InterPro" id="IPR003593">
    <property type="entry name" value="AAA+_ATPase"/>
</dbReference>
<gene>
    <name evidence="5" type="ORF">G8E03_07345</name>
</gene>
<dbReference type="GO" id="GO:0016887">
    <property type="term" value="F:ATP hydrolysis activity"/>
    <property type="evidence" value="ECO:0007669"/>
    <property type="project" value="InterPro"/>
</dbReference>
<sequence length="247" mass="26238">MSDPVLELRDVCKSFGALKASDHVSLDLRAGEIHALIGPNGAGKSTLIAQIAGSLAPDSGSIHFDGQDVTHLGASARARLGLARSFQISAVVPGFTVAQNILLAVQARAGRSYTMWRKADDMASDQVARWADMVGLSDRLGAAASDIAHGERRRLEIAMALAMRPKAFVLDEPMAGMGTEGVSAMTSLLDPLRLQAPILLVEHDMQAVFALADRVSVLVYGRIIATGTVAQIRRDPLVRQAYLGDEA</sequence>
<keyword evidence="6" id="KW-1185">Reference proteome</keyword>
<protein>
    <submittedName>
        <fullName evidence="5">ABC transporter ATP-binding protein</fullName>
    </submittedName>
</protein>
<evidence type="ECO:0000256" key="2">
    <source>
        <dbReference type="ARBA" id="ARBA00022741"/>
    </source>
</evidence>
<evidence type="ECO:0000256" key="3">
    <source>
        <dbReference type="ARBA" id="ARBA00022840"/>
    </source>
</evidence>
<dbReference type="PROSITE" id="PS50893">
    <property type="entry name" value="ABC_TRANSPORTER_2"/>
    <property type="match status" value="1"/>
</dbReference>
<dbReference type="Pfam" id="PF12399">
    <property type="entry name" value="BCA_ABC_TP_C"/>
    <property type="match status" value="1"/>
</dbReference>
<keyword evidence="2" id="KW-0547">Nucleotide-binding</keyword>
<accession>A0A6G7VL58</accession>
<dbReference type="PANTHER" id="PTHR45772:SF2">
    <property type="entry name" value="ABC TRANSPORTER ATP-BINDING PROTEIN"/>
    <property type="match status" value="1"/>
</dbReference>
<reference evidence="5 6" key="1">
    <citation type="submission" date="2020-03" db="EMBL/GenBank/DDBJ databases">
        <title>Complete genome sequence of Monaibacterium sp. ALG8 with diverse plasmids.</title>
        <authorList>
            <person name="Sun C."/>
        </authorList>
    </citation>
    <scope>NUCLEOTIDE SEQUENCE [LARGE SCALE GENOMIC DNA]</scope>
    <source>
        <strain evidence="5 6">ALG8</strain>
    </source>
</reference>
<organism evidence="5 6">
    <name type="scientific">Pontivivens nitratireducens</name>
    <dbReference type="NCBI Taxonomy" id="2758038"/>
    <lineage>
        <taxon>Bacteria</taxon>
        <taxon>Pseudomonadati</taxon>
        <taxon>Pseudomonadota</taxon>
        <taxon>Alphaproteobacteria</taxon>
        <taxon>Rhodobacterales</taxon>
        <taxon>Paracoccaceae</taxon>
        <taxon>Pontivivens</taxon>
    </lineage>
</organism>
<dbReference type="GO" id="GO:0005886">
    <property type="term" value="C:plasma membrane"/>
    <property type="evidence" value="ECO:0007669"/>
    <property type="project" value="TreeGrafter"/>
</dbReference>
<dbReference type="EMBL" id="CP049811">
    <property type="protein sequence ID" value="QIK40595.1"/>
    <property type="molecule type" value="Genomic_DNA"/>
</dbReference>
<dbReference type="InterPro" id="IPR032823">
    <property type="entry name" value="BCA_ABC_TP_C"/>
</dbReference>
<dbReference type="AlphaFoldDB" id="A0A6G7VL58"/>
<dbReference type="InterPro" id="IPR051120">
    <property type="entry name" value="ABC_AA/LPS_Transport"/>
</dbReference>
<dbReference type="Pfam" id="PF00005">
    <property type="entry name" value="ABC_tran"/>
    <property type="match status" value="1"/>
</dbReference>
<dbReference type="Gene3D" id="3.40.50.300">
    <property type="entry name" value="P-loop containing nucleotide triphosphate hydrolases"/>
    <property type="match status" value="1"/>
</dbReference>
<proteinExistence type="predicted"/>
<evidence type="ECO:0000259" key="4">
    <source>
        <dbReference type="PROSITE" id="PS50893"/>
    </source>
</evidence>
<evidence type="ECO:0000256" key="1">
    <source>
        <dbReference type="ARBA" id="ARBA00022448"/>
    </source>
</evidence>
<dbReference type="KEGG" id="mon:G8E03_07345"/>
<dbReference type="Proteomes" id="UP000500791">
    <property type="component" value="Chromosome"/>
</dbReference>
<dbReference type="SUPFAM" id="SSF52540">
    <property type="entry name" value="P-loop containing nucleoside triphosphate hydrolases"/>
    <property type="match status" value="1"/>
</dbReference>
<feature type="domain" description="ABC transporter" evidence="4">
    <location>
        <begin position="6"/>
        <end position="245"/>
    </location>
</feature>
<keyword evidence="3 5" id="KW-0067">ATP-binding</keyword>
<dbReference type="RefSeq" id="WP_166190238.1">
    <property type="nucleotide sequence ID" value="NZ_CP049811.1"/>
</dbReference>
<evidence type="ECO:0000313" key="5">
    <source>
        <dbReference type="EMBL" id="QIK40595.1"/>
    </source>
</evidence>
<dbReference type="InterPro" id="IPR017871">
    <property type="entry name" value="ABC_transporter-like_CS"/>
</dbReference>
<dbReference type="CDD" id="cd03219">
    <property type="entry name" value="ABC_Mj1267_LivG_branched"/>
    <property type="match status" value="1"/>
</dbReference>
<dbReference type="SMART" id="SM00382">
    <property type="entry name" value="AAA"/>
    <property type="match status" value="1"/>
</dbReference>
<dbReference type="InterPro" id="IPR003439">
    <property type="entry name" value="ABC_transporter-like_ATP-bd"/>
</dbReference>